<feature type="region of interest" description="Disordered" evidence="1">
    <location>
        <begin position="56"/>
        <end position="114"/>
    </location>
</feature>
<keyword evidence="3" id="KW-1185">Reference proteome</keyword>
<evidence type="ECO:0008006" key="4">
    <source>
        <dbReference type="Google" id="ProtNLM"/>
    </source>
</evidence>
<evidence type="ECO:0000256" key="1">
    <source>
        <dbReference type="SAM" id="MobiDB-lite"/>
    </source>
</evidence>
<feature type="compositionally biased region" description="Pro residues" evidence="1">
    <location>
        <begin position="62"/>
        <end position="76"/>
    </location>
</feature>
<sequence>MNRPPITPGMRARARTTPNAWLHVVDPDHRVSTAVPPAEAVIGRYLVDHRGEITDQYVPNPRYRPAPPPPAHPATRPPVAAGAPPRVPAPPAAAPGATARAADRSAADRSAADVEPANELEAVLRLVHQGELGRNDLLAAVLAAELVLPADPARPSRGHLVTRGAVVDAFASPKALPGDWPPRWHLFTGVELAVVFDRLGEPLRLNLGDSAGLSWEITSDALVTALRGTVGTG</sequence>
<name>A0A543JN15_9PSEU</name>
<dbReference type="Proteomes" id="UP000316628">
    <property type="component" value="Unassembled WGS sequence"/>
</dbReference>
<protein>
    <recommendedName>
        <fullName evidence="4">Type III secretion system (T3SS) SseB-like protein</fullName>
    </recommendedName>
</protein>
<accession>A0A543JN15</accession>
<organism evidence="2 3">
    <name type="scientific">Saccharothrix saharensis</name>
    <dbReference type="NCBI Taxonomy" id="571190"/>
    <lineage>
        <taxon>Bacteria</taxon>
        <taxon>Bacillati</taxon>
        <taxon>Actinomycetota</taxon>
        <taxon>Actinomycetes</taxon>
        <taxon>Pseudonocardiales</taxon>
        <taxon>Pseudonocardiaceae</taxon>
        <taxon>Saccharothrix</taxon>
    </lineage>
</organism>
<gene>
    <name evidence="2" type="ORF">FHX81_6604</name>
</gene>
<dbReference type="AlphaFoldDB" id="A0A543JN15"/>
<reference evidence="2 3" key="1">
    <citation type="submission" date="2019-06" db="EMBL/GenBank/DDBJ databases">
        <title>Sequencing the genomes of 1000 actinobacteria strains.</title>
        <authorList>
            <person name="Klenk H.-P."/>
        </authorList>
    </citation>
    <scope>NUCLEOTIDE SEQUENCE [LARGE SCALE GENOMIC DNA]</scope>
    <source>
        <strain evidence="2 3">DSM 45456</strain>
    </source>
</reference>
<evidence type="ECO:0000313" key="3">
    <source>
        <dbReference type="Proteomes" id="UP000316628"/>
    </source>
</evidence>
<comment type="caution">
    <text evidence="2">The sequence shown here is derived from an EMBL/GenBank/DDBJ whole genome shotgun (WGS) entry which is preliminary data.</text>
</comment>
<dbReference type="EMBL" id="VFPP01000001">
    <property type="protein sequence ID" value="TQM84164.1"/>
    <property type="molecule type" value="Genomic_DNA"/>
</dbReference>
<feature type="compositionally biased region" description="Basic and acidic residues" evidence="1">
    <location>
        <begin position="101"/>
        <end position="112"/>
    </location>
</feature>
<evidence type="ECO:0000313" key="2">
    <source>
        <dbReference type="EMBL" id="TQM84164.1"/>
    </source>
</evidence>
<proteinExistence type="predicted"/>